<dbReference type="Proteomes" id="UP000307378">
    <property type="component" value="Unassembled WGS sequence"/>
</dbReference>
<evidence type="ECO:0000313" key="7">
    <source>
        <dbReference type="EMBL" id="THV34472.1"/>
    </source>
</evidence>
<comment type="subcellular location">
    <subcellularLocation>
        <location evidence="1">Membrane</location>
        <topology evidence="1">Single-pass membrane protein</topology>
    </subcellularLocation>
</comment>
<comment type="similarity">
    <text evidence="2">Belongs to the BA14k family.</text>
</comment>
<dbReference type="InterPro" id="IPR012413">
    <property type="entry name" value="BA14K"/>
</dbReference>
<evidence type="ECO:0000256" key="2">
    <source>
        <dbReference type="ARBA" id="ARBA00010270"/>
    </source>
</evidence>
<evidence type="ECO:0000256" key="6">
    <source>
        <dbReference type="ARBA" id="ARBA00025321"/>
    </source>
</evidence>
<dbReference type="Pfam" id="PF07886">
    <property type="entry name" value="BA14K"/>
    <property type="match status" value="2"/>
</dbReference>
<reference evidence="7 8" key="1">
    <citation type="submission" date="2019-04" db="EMBL/GenBank/DDBJ databases">
        <title>genome sequence of strain W3.</title>
        <authorList>
            <person name="Gao J."/>
            <person name="Sun J."/>
        </authorList>
    </citation>
    <scope>NUCLEOTIDE SEQUENCE [LARGE SCALE GENOMIC DNA]</scope>
    <source>
        <strain evidence="7 8">W3</strain>
    </source>
</reference>
<comment type="function">
    <text evidence="6">Has immunoglobulin-binding and hemagglutination properties, and can bind to mannose. Essential for virulence. May be involved in LPS biosynthesis or polysaccharide transport.</text>
</comment>
<evidence type="ECO:0000313" key="8">
    <source>
        <dbReference type="Proteomes" id="UP000307378"/>
    </source>
</evidence>
<keyword evidence="4" id="KW-1003">Cell membrane</keyword>
<keyword evidence="4" id="KW-0472">Membrane</keyword>
<dbReference type="AlphaFoldDB" id="A0A4S8PX38"/>
<organism evidence="7 8">
    <name type="scientific">Rhizobium rosettiformans W3</name>
    <dbReference type="NCBI Taxonomy" id="538378"/>
    <lineage>
        <taxon>Bacteria</taxon>
        <taxon>Pseudomonadati</taxon>
        <taxon>Pseudomonadota</taxon>
        <taxon>Alphaproteobacteria</taxon>
        <taxon>Hyphomicrobiales</taxon>
        <taxon>Rhizobiaceae</taxon>
        <taxon>Rhizobium/Agrobacterium group</taxon>
        <taxon>Rhizobium</taxon>
    </lineage>
</organism>
<accession>A0A4S8PX38</accession>
<name>A0A4S8PX38_9HYPH</name>
<dbReference type="GO" id="GO:0030246">
    <property type="term" value="F:carbohydrate binding"/>
    <property type="evidence" value="ECO:0007669"/>
    <property type="project" value="UniProtKB-KW"/>
</dbReference>
<comment type="caution">
    <text evidence="7">The sequence shown here is derived from an EMBL/GenBank/DDBJ whole genome shotgun (WGS) entry which is preliminary data.</text>
</comment>
<dbReference type="GO" id="GO:0016020">
    <property type="term" value="C:membrane"/>
    <property type="evidence" value="ECO:0007669"/>
    <property type="project" value="UniProtKB-SubCell"/>
</dbReference>
<sequence>MEIPMKPVLQLLAASALSAGMVIGGVVLASAALAPEEKPRQFAGMYVDGLWTTKPVRIDRNAQNLERLPPRYASHVVMSEPTEPVVETASAAADTDQDLADLSSRVAEIDLISTSALDDAGSDMASVLPQQHVAWCSARYRSYDSTDNTYHSYSGEIRDCTSPYQTGVTAGIDEGEAELLTVSNEPASSNAYAVQGDHIANCMQRYRSYRPSDNTYQPYGGGPRRQCELASF</sequence>
<gene>
    <name evidence="7" type="ORF">FAA86_15340</name>
</gene>
<dbReference type="EMBL" id="STGU01000008">
    <property type="protein sequence ID" value="THV34472.1"/>
    <property type="molecule type" value="Genomic_DNA"/>
</dbReference>
<evidence type="ECO:0000256" key="5">
    <source>
        <dbReference type="ARBA" id="ARBA00022734"/>
    </source>
</evidence>
<keyword evidence="5" id="KW-0430">Lectin</keyword>
<evidence type="ECO:0000256" key="3">
    <source>
        <dbReference type="ARBA" id="ARBA00020552"/>
    </source>
</evidence>
<evidence type="ECO:0000256" key="4">
    <source>
        <dbReference type="ARBA" id="ARBA00022475"/>
    </source>
</evidence>
<evidence type="ECO:0000256" key="1">
    <source>
        <dbReference type="ARBA" id="ARBA00004167"/>
    </source>
</evidence>
<protein>
    <recommendedName>
        <fullName evidence="3">Lectin-like protein BA14k</fullName>
    </recommendedName>
</protein>
<proteinExistence type="inferred from homology"/>